<feature type="chain" id="PRO_5019157577" description="F5/8 type C domain-containing protein" evidence="1">
    <location>
        <begin position="34"/>
        <end position="1052"/>
    </location>
</feature>
<dbReference type="KEGG" id="cohn:KCTCHS21_58970"/>
<dbReference type="InterPro" id="IPR000421">
    <property type="entry name" value="FA58C"/>
</dbReference>
<dbReference type="Gene3D" id="3.20.20.80">
    <property type="entry name" value="Glycosidases"/>
    <property type="match status" value="1"/>
</dbReference>
<dbReference type="PROSITE" id="PS50022">
    <property type="entry name" value="FA58C_3"/>
    <property type="match status" value="1"/>
</dbReference>
<feature type="domain" description="F5/8 type C" evidence="2">
    <location>
        <begin position="636"/>
        <end position="783"/>
    </location>
</feature>
<dbReference type="InterPro" id="IPR032260">
    <property type="entry name" value="DUF5060"/>
</dbReference>
<dbReference type="Pfam" id="PF13204">
    <property type="entry name" value="Apiosidase"/>
    <property type="match status" value="1"/>
</dbReference>
<evidence type="ECO:0000256" key="1">
    <source>
        <dbReference type="SAM" id="SignalP"/>
    </source>
</evidence>
<dbReference type="Gene3D" id="2.60.120.260">
    <property type="entry name" value="Galactose-binding domain-like"/>
    <property type="match status" value="3"/>
</dbReference>
<accession>A0A3T1DEU8</accession>
<dbReference type="Pfam" id="PF13290">
    <property type="entry name" value="CHB_HEX_C_1"/>
    <property type="match status" value="1"/>
</dbReference>
<feature type="signal peptide" evidence="1">
    <location>
        <begin position="1"/>
        <end position="33"/>
    </location>
</feature>
<dbReference type="Pfam" id="PF00754">
    <property type="entry name" value="F5_F8_type_C"/>
    <property type="match status" value="3"/>
</dbReference>
<dbReference type="PANTHER" id="PTHR37836">
    <property type="entry name" value="LMO1036 PROTEIN"/>
    <property type="match status" value="1"/>
</dbReference>
<name>A0A3T1DEU8_9BACL</name>
<gene>
    <name evidence="3" type="ORF">KCTCHS21_58970</name>
</gene>
<sequence length="1052" mass="115796">MVQAMKLRKAGGVLLIVFAAWCILTLLPSNAHAADYTVKQWQTVEITLESSKTYADPFNNVDVTATFTGPGGLTITRPAFWNGGAVWKIRFAPTAMGAWTMTTNASDTTDTGLHNISKTVEAGEYTGTLAIYKHGFLKVGNTGRYLTYADGTPFFYLGDTHWIMPHERFSTSNVPGIASQFKYTVDKRVTQGFTVYQSEPIWAPHGGGTHTGLDEEAIAVLNDGFTSADLAGFENLDRKFKYIADQGLVHANAQVAWALDPKYFPDVYTDAYMARIAKYWVARYGSYPAIWTIAQEIDANMYGNYTSATMSKWYAVGQSLSDNDAYHHPIMPHMENVIYTTAANSSWASKSYHDGWAVQAGDLTDMNIGKGFWNHSSAKPSVLYESMYDQFWTDSRGALGAAYQAFQSGMYGYGYGVAGVWNDAYSKPGAAYDFGTGYELPARYLWWYDGANAVTGDQLLYFNTFYTSLEWWKLIPRFDSSSWSSFNSTSKSLLSSDGSNTYVVFSFNNSTATGSLKQMDNSWRYKARWFNPRSGEYTTISNTIQPSSGQWVIPNKPDTSDWVLLVEKSAESVSTTAMPNANSVGGLYNDSVSVTLSTPTSGATIRYTTDGSTPTESSPLYSGPVTISGGTKTLKAVAFKSGLANSPIMSEIYKASSNLALSKTYASSSSWDVNQTAEKAFDSNLFTNWQACYSCWSGQWLEVNLGSNKTFNKVVLSEYGNRTQGYTIEYWNGTSWLTAYTGTVLGSSKTLTFNAVTGSKVRINFTSGNGDAPIIYEFEIYYDSKVMNNLAIGKAFSSSSSLDANQTAAKAFDQSLATNWQACYNCWNGQWLEVNFGTNTTFNKVELTEYGNRTQGYKVEYWNGTSWLTAYTGTTISSNWGSRVVTFNTVTGSKVRILFTSGNTANGPIIYEFGVYNDPAITTNLAIGKTYSSSSNLDANQTAAKAFDQSLASNWQACTNCWSGQWLEVNFGANTTFNTAVLSEFGGRTTGYQIEYWNGTVWDTAYVGSTIGTNWNSRTVTFNAVTGSKARIVFASGTGDAPIIYEFEIYNR</sequence>
<dbReference type="Pfam" id="PF12904">
    <property type="entry name" value="Collagen_bind_2"/>
    <property type="match status" value="1"/>
</dbReference>
<proteinExistence type="predicted"/>
<keyword evidence="4" id="KW-1185">Reference proteome</keyword>
<dbReference type="InterPro" id="IPR024749">
    <property type="entry name" value="Collagen-bd_put"/>
</dbReference>
<evidence type="ECO:0000313" key="3">
    <source>
        <dbReference type="EMBL" id="BBI36498.1"/>
    </source>
</evidence>
<dbReference type="SUPFAM" id="SSF49785">
    <property type="entry name" value="Galactose-binding domain-like"/>
    <property type="match status" value="3"/>
</dbReference>
<dbReference type="OrthoDB" id="59486at2"/>
<protein>
    <recommendedName>
        <fullName evidence="2">F5/8 type C domain-containing protein</fullName>
    </recommendedName>
</protein>
<dbReference type="Pfam" id="PF16586">
    <property type="entry name" value="DUF5060"/>
    <property type="match status" value="1"/>
</dbReference>
<dbReference type="EMBL" id="AP019400">
    <property type="protein sequence ID" value="BBI36498.1"/>
    <property type="molecule type" value="Genomic_DNA"/>
</dbReference>
<dbReference type="InterPro" id="IPR008979">
    <property type="entry name" value="Galactose-bd-like_sf"/>
</dbReference>
<dbReference type="InterPro" id="IPR013783">
    <property type="entry name" value="Ig-like_fold"/>
</dbReference>
<organism evidence="3 4">
    <name type="scientific">Cohnella abietis</name>
    <dbReference type="NCBI Taxonomy" id="2507935"/>
    <lineage>
        <taxon>Bacteria</taxon>
        <taxon>Bacillati</taxon>
        <taxon>Bacillota</taxon>
        <taxon>Bacilli</taxon>
        <taxon>Bacillales</taxon>
        <taxon>Paenibacillaceae</taxon>
        <taxon>Cohnella</taxon>
    </lineage>
</organism>
<dbReference type="InterPro" id="IPR025277">
    <property type="entry name" value="Apiosidase-like_cat_dom"/>
</dbReference>
<dbReference type="Proteomes" id="UP000289856">
    <property type="component" value="Chromosome"/>
</dbReference>
<dbReference type="InterPro" id="IPR059177">
    <property type="entry name" value="GH29D-like_dom"/>
</dbReference>
<dbReference type="AlphaFoldDB" id="A0A3T1DEU8"/>
<dbReference type="PANTHER" id="PTHR37836:SF2">
    <property type="entry name" value="DUF4038 DOMAIN-CONTAINING PROTEIN"/>
    <property type="match status" value="1"/>
</dbReference>
<dbReference type="Gene3D" id="2.60.40.10">
    <property type="entry name" value="Immunoglobulins"/>
    <property type="match status" value="1"/>
</dbReference>
<evidence type="ECO:0000259" key="2">
    <source>
        <dbReference type="PROSITE" id="PS50022"/>
    </source>
</evidence>
<keyword evidence="1" id="KW-0732">Signal</keyword>
<reference evidence="3 4" key="1">
    <citation type="submission" date="2019-01" db="EMBL/GenBank/DDBJ databases">
        <title>Complete genome sequence of Cohnella hallensis HS21 isolated from Korean fir (Abies koreana) rhizospheric soil.</title>
        <authorList>
            <person name="Jiang L."/>
            <person name="Kang S.W."/>
            <person name="Kim S."/>
            <person name="Jung J."/>
            <person name="Kim C.Y."/>
            <person name="Kim D.H."/>
            <person name="Kim S.W."/>
            <person name="Lee J."/>
        </authorList>
    </citation>
    <scope>NUCLEOTIDE SEQUENCE [LARGE SCALE GENOMIC DNA]</scope>
    <source>
        <strain evidence="3 4">HS21</strain>
    </source>
</reference>
<evidence type="ECO:0000313" key="4">
    <source>
        <dbReference type="Proteomes" id="UP000289856"/>
    </source>
</evidence>